<protein>
    <submittedName>
        <fullName evidence="2">Uncharacterized protein</fullName>
    </submittedName>
</protein>
<dbReference type="GO" id="GO:0004197">
    <property type="term" value="F:cysteine-type endopeptidase activity"/>
    <property type="evidence" value="ECO:0007669"/>
    <property type="project" value="TreeGrafter"/>
</dbReference>
<dbReference type="Proteomes" id="UP000316621">
    <property type="component" value="Chromosome 2"/>
</dbReference>
<reference evidence="2 3" key="1">
    <citation type="journal article" date="2018" name="Science">
        <title>The opium poppy genome and morphinan production.</title>
        <authorList>
            <person name="Guo L."/>
            <person name="Winzer T."/>
            <person name="Yang X."/>
            <person name="Li Y."/>
            <person name="Ning Z."/>
            <person name="He Z."/>
            <person name="Teodor R."/>
            <person name="Lu Y."/>
            <person name="Bowser T.A."/>
            <person name="Graham I.A."/>
            <person name="Ye K."/>
        </authorList>
    </citation>
    <scope>NUCLEOTIDE SEQUENCE [LARGE SCALE GENOMIC DNA]</scope>
    <source>
        <strain evidence="3">cv. HN1</strain>
        <tissue evidence="2">Leaves</tissue>
    </source>
</reference>
<dbReference type="EMBL" id="CM010716">
    <property type="protein sequence ID" value="RZC52735.1"/>
    <property type="molecule type" value="Genomic_DNA"/>
</dbReference>
<dbReference type="GO" id="GO:0051603">
    <property type="term" value="P:proteolysis involved in protein catabolic process"/>
    <property type="evidence" value="ECO:0007669"/>
    <property type="project" value="TreeGrafter"/>
</dbReference>
<gene>
    <name evidence="2" type="ORF">C5167_021159</name>
</gene>
<organism evidence="2 3">
    <name type="scientific">Papaver somniferum</name>
    <name type="common">Opium poppy</name>
    <dbReference type="NCBI Taxonomy" id="3469"/>
    <lineage>
        <taxon>Eukaryota</taxon>
        <taxon>Viridiplantae</taxon>
        <taxon>Streptophyta</taxon>
        <taxon>Embryophyta</taxon>
        <taxon>Tracheophyta</taxon>
        <taxon>Spermatophyta</taxon>
        <taxon>Magnoliopsida</taxon>
        <taxon>Ranunculales</taxon>
        <taxon>Papaveraceae</taxon>
        <taxon>Papaveroideae</taxon>
        <taxon>Papaver</taxon>
    </lineage>
</organism>
<dbReference type="PANTHER" id="PTHR12000:SF42">
    <property type="entry name" value="LEGUMAIN"/>
    <property type="match status" value="1"/>
</dbReference>
<dbReference type="AlphaFoldDB" id="A0A4Y7IZ94"/>
<dbReference type="InterPro" id="IPR001096">
    <property type="entry name" value="Peptidase_C13"/>
</dbReference>
<evidence type="ECO:0000313" key="3">
    <source>
        <dbReference type="Proteomes" id="UP000316621"/>
    </source>
</evidence>
<dbReference type="GO" id="GO:0006624">
    <property type="term" value="P:vacuolar protein processing"/>
    <property type="evidence" value="ECO:0007669"/>
    <property type="project" value="TreeGrafter"/>
</dbReference>
<dbReference type="PANTHER" id="PTHR12000">
    <property type="entry name" value="HEMOGLOBINASE FAMILY MEMBER"/>
    <property type="match status" value="1"/>
</dbReference>
<dbReference type="Gramene" id="RZC52735">
    <property type="protein sequence ID" value="RZC52735"/>
    <property type="gene ID" value="C5167_021159"/>
</dbReference>
<proteinExistence type="inferred from homology"/>
<sequence>MLYILSAGKKALADGGISKEVMNELDKTRPGVIINHPKGEDVYAGVPKDYVGRGVTAHNFYSVLLGNKTAVKGGSGKLLNFTNNDEFLGEIFTSDAYHMTEPHPEGKGDVLCIEKALDGSGVSQVHDRSPIRSSWSCGSCCVGDVEAFAAGAFFFVFMPSGVFKVCPKLYTGTLDVFKLSYYLFELSGCCSVAQISVSKTVNTCILHAYM</sequence>
<evidence type="ECO:0000256" key="1">
    <source>
        <dbReference type="ARBA" id="ARBA00009941"/>
    </source>
</evidence>
<dbReference type="STRING" id="3469.A0A4Y7IZ94"/>
<evidence type="ECO:0000313" key="2">
    <source>
        <dbReference type="EMBL" id="RZC52735.1"/>
    </source>
</evidence>
<comment type="similarity">
    <text evidence="1">Belongs to the peptidase C13 family.</text>
</comment>
<dbReference type="GO" id="GO:0005773">
    <property type="term" value="C:vacuole"/>
    <property type="evidence" value="ECO:0007669"/>
    <property type="project" value="GOC"/>
</dbReference>
<dbReference type="Pfam" id="PF01650">
    <property type="entry name" value="Peptidase_C13"/>
    <property type="match status" value="1"/>
</dbReference>
<keyword evidence="3" id="KW-1185">Reference proteome</keyword>
<accession>A0A4Y7IZ94</accession>
<name>A0A4Y7IZ94_PAPSO</name>
<dbReference type="Gene3D" id="3.40.50.1460">
    <property type="match status" value="1"/>
</dbReference>